<name>A0A1F5SK67_9BACT</name>
<sequence>MPHTGRDVDVKKSNFGFTLIETAIYAALAGIALTGFVTFALVVAGLKSKSYAIGEINAGARQVLDLMARRINAADSIESPIAGASGGTLVLRMADGASLSVYVSGERLVFDLFGETTNITADGISVSDLNFTNLGSGQGGSVKINFNLANENADSREFGYSRGYETTVSLRK</sequence>
<evidence type="ECO:0000313" key="3">
    <source>
        <dbReference type="Proteomes" id="UP000178367"/>
    </source>
</evidence>
<evidence type="ECO:0000256" key="1">
    <source>
        <dbReference type="SAM" id="Phobius"/>
    </source>
</evidence>
<dbReference type="STRING" id="1797994.A2227_06165"/>
<reference evidence="2 3" key="1">
    <citation type="journal article" date="2016" name="Nat. Commun.">
        <title>Thousands of microbial genomes shed light on interconnected biogeochemical processes in an aquifer system.</title>
        <authorList>
            <person name="Anantharaman K."/>
            <person name="Brown C.T."/>
            <person name="Hug L.A."/>
            <person name="Sharon I."/>
            <person name="Castelle C.J."/>
            <person name="Probst A.J."/>
            <person name="Thomas B.C."/>
            <person name="Singh A."/>
            <person name="Wilkins M.J."/>
            <person name="Karaoz U."/>
            <person name="Brodie E.L."/>
            <person name="Williams K.H."/>
            <person name="Hubbard S.S."/>
            <person name="Banfield J.F."/>
        </authorList>
    </citation>
    <scope>NUCLEOTIDE SEQUENCE [LARGE SCALE GENOMIC DNA]</scope>
</reference>
<dbReference type="EMBL" id="MFGB01000013">
    <property type="protein sequence ID" value="OGF26843.1"/>
    <property type="molecule type" value="Genomic_DNA"/>
</dbReference>
<evidence type="ECO:0000313" key="2">
    <source>
        <dbReference type="EMBL" id="OGF26843.1"/>
    </source>
</evidence>
<keyword evidence="1" id="KW-0472">Membrane</keyword>
<keyword evidence="1" id="KW-0812">Transmembrane</keyword>
<protein>
    <recommendedName>
        <fullName evidence="4">Prepilin-type N-terminal cleavage/methylation domain-containing protein</fullName>
    </recommendedName>
</protein>
<dbReference type="AlphaFoldDB" id="A0A1F5SK67"/>
<feature type="transmembrane region" description="Helical" evidence="1">
    <location>
        <begin position="23"/>
        <end position="46"/>
    </location>
</feature>
<comment type="caution">
    <text evidence="2">The sequence shown here is derived from an EMBL/GenBank/DDBJ whole genome shotgun (WGS) entry which is preliminary data.</text>
</comment>
<dbReference type="Proteomes" id="UP000178367">
    <property type="component" value="Unassembled WGS sequence"/>
</dbReference>
<proteinExistence type="predicted"/>
<gene>
    <name evidence="2" type="ORF">A2227_06165</name>
</gene>
<organism evidence="2 3">
    <name type="scientific">Candidatus Falkowbacteria bacterium RIFOXYA2_FULL_47_19</name>
    <dbReference type="NCBI Taxonomy" id="1797994"/>
    <lineage>
        <taxon>Bacteria</taxon>
        <taxon>Candidatus Falkowiibacteriota</taxon>
    </lineage>
</organism>
<keyword evidence="1" id="KW-1133">Transmembrane helix</keyword>
<accession>A0A1F5SK67</accession>
<evidence type="ECO:0008006" key="4">
    <source>
        <dbReference type="Google" id="ProtNLM"/>
    </source>
</evidence>